<sequence length="34" mass="4127">MVRIRSNYVICRLSYVITKFEPCIPAYLWINNHL</sequence>
<organism evidence="1">
    <name type="scientific">Rhizophora mucronata</name>
    <name type="common">Asiatic mangrove</name>
    <dbReference type="NCBI Taxonomy" id="61149"/>
    <lineage>
        <taxon>Eukaryota</taxon>
        <taxon>Viridiplantae</taxon>
        <taxon>Streptophyta</taxon>
        <taxon>Embryophyta</taxon>
        <taxon>Tracheophyta</taxon>
        <taxon>Spermatophyta</taxon>
        <taxon>Magnoliopsida</taxon>
        <taxon>eudicotyledons</taxon>
        <taxon>Gunneridae</taxon>
        <taxon>Pentapetalae</taxon>
        <taxon>rosids</taxon>
        <taxon>fabids</taxon>
        <taxon>Malpighiales</taxon>
        <taxon>Rhizophoraceae</taxon>
        <taxon>Rhizophora</taxon>
    </lineage>
</organism>
<evidence type="ECO:0000313" key="1">
    <source>
        <dbReference type="EMBL" id="MBX61194.1"/>
    </source>
</evidence>
<dbReference type="EMBL" id="GGEC01080710">
    <property type="protein sequence ID" value="MBX61194.1"/>
    <property type="molecule type" value="Transcribed_RNA"/>
</dbReference>
<proteinExistence type="predicted"/>
<accession>A0A2P2Q2L5</accession>
<reference evidence="1" key="1">
    <citation type="submission" date="2018-02" db="EMBL/GenBank/DDBJ databases">
        <title>Rhizophora mucronata_Transcriptome.</title>
        <authorList>
            <person name="Meera S.P."/>
            <person name="Sreeshan A."/>
            <person name="Augustine A."/>
        </authorList>
    </citation>
    <scope>NUCLEOTIDE SEQUENCE</scope>
    <source>
        <tissue evidence="1">Leaf</tissue>
    </source>
</reference>
<name>A0A2P2Q2L5_RHIMU</name>
<dbReference type="AlphaFoldDB" id="A0A2P2Q2L5"/>
<protein>
    <submittedName>
        <fullName evidence="1">Uncharacterized protein</fullName>
    </submittedName>
</protein>